<dbReference type="Pfam" id="PF20772">
    <property type="entry name" value="TACO1_YebC_N"/>
    <property type="match status" value="1"/>
</dbReference>
<comment type="subcellular location">
    <subcellularLocation>
        <location evidence="6">Cytoplasm</location>
    </subcellularLocation>
</comment>
<organism evidence="9 10">
    <name type="scientific">Eiseniibacteriota bacterium</name>
    <dbReference type="NCBI Taxonomy" id="2212470"/>
    <lineage>
        <taxon>Bacteria</taxon>
        <taxon>Candidatus Eiseniibacteriota</taxon>
    </lineage>
</organism>
<evidence type="ECO:0000259" key="8">
    <source>
        <dbReference type="Pfam" id="PF20772"/>
    </source>
</evidence>
<evidence type="ECO:0000256" key="2">
    <source>
        <dbReference type="ARBA" id="ARBA00022490"/>
    </source>
</evidence>
<dbReference type="InterPro" id="IPR048300">
    <property type="entry name" value="TACO1_YebC-like_2nd/3rd_dom"/>
</dbReference>
<evidence type="ECO:0000256" key="3">
    <source>
        <dbReference type="ARBA" id="ARBA00023015"/>
    </source>
</evidence>
<dbReference type="InterPro" id="IPR017856">
    <property type="entry name" value="Integrase-like_N"/>
</dbReference>
<evidence type="ECO:0000256" key="4">
    <source>
        <dbReference type="ARBA" id="ARBA00023125"/>
    </source>
</evidence>
<name>A0A933W2V3_UNCEI</name>
<dbReference type="Gene3D" id="1.10.10.200">
    <property type="match status" value="1"/>
</dbReference>
<keyword evidence="2 6" id="KW-0963">Cytoplasm</keyword>
<sequence length="249" mass="26288">MSGHSKWSTIKRKKAATDAARGKVFTKYIREITLAARAGGGDPDANPRLRTAISGAKSVNMPVANIERAVQKGTGQLEGSVIEEVTYEGYGPHGVAILVECATDNRNRATGDVRHAFSKYGGNMGEAGSVSYLFKPRGVLTVALDAATEDTVMEVALEAGAEDIVTGAEAYEITTPVAALEPVREALLARGVSVSSAEATKIASVHVPLGEKEAPSVLRLVGILEDLDDVQQVYANFDIPDEVLAKLSH</sequence>
<dbReference type="InterPro" id="IPR029072">
    <property type="entry name" value="YebC-like"/>
</dbReference>
<dbReference type="NCBIfam" id="NF009044">
    <property type="entry name" value="PRK12378.1"/>
    <property type="match status" value="1"/>
</dbReference>
<evidence type="ECO:0000313" key="9">
    <source>
        <dbReference type="EMBL" id="MBI5170470.1"/>
    </source>
</evidence>
<comment type="similarity">
    <text evidence="1 6">Belongs to the TACO1 family.</text>
</comment>
<dbReference type="NCBIfam" id="TIGR01033">
    <property type="entry name" value="YebC/PmpR family DNA-binding transcriptional regulator"/>
    <property type="match status" value="1"/>
</dbReference>
<dbReference type="GO" id="GO:0006355">
    <property type="term" value="P:regulation of DNA-templated transcription"/>
    <property type="evidence" value="ECO:0007669"/>
    <property type="project" value="UniProtKB-UniRule"/>
</dbReference>
<dbReference type="InterPro" id="IPR049083">
    <property type="entry name" value="TACO1_YebC_N"/>
</dbReference>
<evidence type="ECO:0000256" key="5">
    <source>
        <dbReference type="ARBA" id="ARBA00023163"/>
    </source>
</evidence>
<dbReference type="GO" id="GO:0003677">
    <property type="term" value="F:DNA binding"/>
    <property type="evidence" value="ECO:0007669"/>
    <property type="project" value="UniProtKB-UniRule"/>
</dbReference>
<dbReference type="PANTHER" id="PTHR12532:SF6">
    <property type="entry name" value="TRANSCRIPTIONAL REGULATORY PROTEIN YEBC-RELATED"/>
    <property type="match status" value="1"/>
</dbReference>
<dbReference type="SUPFAM" id="SSF75625">
    <property type="entry name" value="YebC-like"/>
    <property type="match status" value="1"/>
</dbReference>
<protein>
    <recommendedName>
        <fullName evidence="6">Probable transcriptional regulatory protein HZA61_13360</fullName>
    </recommendedName>
</protein>
<keyword evidence="5 6" id="KW-0804">Transcription</keyword>
<reference evidence="9" key="1">
    <citation type="submission" date="2020-07" db="EMBL/GenBank/DDBJ databases">
        <title>Huge and variable diversity of episymbiotic CPR bacteria and DPANN archaea in groundwater ecosystems.</title>
        <authorList>
            <person name="He C.Y."/>
            <person name="Keren R."/>
            <person name="Whittaker M."/>
            <person name="Farag I.F."/>
            <person name="Doudna J."/>
            <person name="Cate J.H.D."/>
            <person name="Banfield J.F."/>
        </authorList>
    </citation>
    <scope>NUCLEOTIDE SEQUENCE</scope>
    <source>
        <strain evidence="9">NC_groundwater_1813_Pr3_B-0.1um_71_17</strain>
    </source>
</reference>
<comment type="caution">
    <text evidence="9">The sequence shown here is derived from an EMBL/GenBank/DDBJ whole genome shotgun (WGS) entry which is preliminary data.</text>
</comment>
<feature type="domain" description="TACO1/YebC-like N-terminal" evidence="8">
    <location>
        <begin position="5"/>
        <end position="76"/>
    </location>
</feature>
<feature type="domain" description="TACO1/YebC-like second and third" evidence="7">
    <location>
        <begin position="83"/>
        <end position="237"/>
    </location>
</feature>
<dbReference type="HAMAP" id="MF_00693">
    <property type="entry name" value="Transcrip_reg_TACO1"/>
    <property type="match status" value="1"/>
</dbReference>
<dbReference type="FunFam" id="1.10.10.200:FF:000002">
    <property type="entry name" value="Probable transcriptional regulatory protein CLM62_37755"/>
    <property type="match status" value="1"/>
</dbReference>
<gene>
    <name evidence="9" type="ORF">HZA61_13360</name>
</gene>
<evidence type="ECO:0000256" key="1">
    <source>
        <dbReference type="ARBA" id="ARBA00008724"/>
    </source>
</evidence>
<dbReference type="AlphaFoldDB" id="A0A933W2V3"/>
<dbReference type="InterPro" id="IPR002876">
    <property type="entry name" value="Transcrip_reg_TACO1-like"/>
</dbReference>
<dbReference type="Gene3D" id="3.30.70.980">
    <property type="match status" value="2"/>
</dbReference>
<evidence type="ECO:0000256" key="6">
    <source>
        <dbReference type="HAMAP-Rule" id="MF_00693"/>
    </source>
</evidence>
<dbReference type="Proteomes" id="UP000696931">
    <property type="component" value="Unassembled WGS sequence"/>
</dbReference>
<dbReference type="NCBIfam" id="NF001030">
    <property type="entry name" value="PRK00110.1"/>
    <property type="match status" value="1"/>
</dbReference>
<dbReference type="GO" id="GO:0005829">
    <property type="term" value="C:cytosol"/>
    <property type="evidence" value="ECO:0007669"/>
    <property type="project" value="TreeGrafter"/>
</dbReference>
<accession>A0A933W2V3</accession>
<dbReference type="EMBL" id="JACRIW010000093">
    <property type="protein sequence ID" value="MBI5170470.1"/>
    <property type="molecule type" value="Genomic_DNA"/>
</dbReference>
<keyword evidence="4 6" id="KW-0238">DNA-binding</keyword>
<keyword evidence="3 6" id="KW-0805">Transcription regulation</keyword>
<proteinExistence type="inferred from homology"/>
<evidence type="ECO:0000313" key="10">
    <source>
        <dbReference type="Proteomes" id="UP000696931"/>
    </source>
</evidence>
<dbReference type="Pfam" id="PF01709">
    <property type="entry name" value="Transcrip_reg"/>
    <property type="match status" value="1"/>
</dbReference>
<dbReference type="PANTHER" id="PTHR12532">
    <property type="entry name" value="TRANSLATIONAL ACTIVATOR OF CYTOCHROME C OXIDASE 1"/>
    <property type="match status" value="1"/>
</dbReference>
<evidence type="ECO:0000259" key="7">
    <source>
        <dbReference type="Pfam" id="PF01709"/>
    </source>
</evidence>
<dbReference type="InterPro" id="IPR026564">
    <property type="entry name" value="Transcrip_reg_TACO1-like_dom3"/>
</dbReference>